<organism evidence="10 11">
    <name type="scientific">Paraburkholderia solisilvae</name>
    <dbReference type="NCBI Taxonomy" id="624376"/>
    <lineage>
        <taxon>Bacteria</taxon>
        <taxon>Pseudomonadati</taxon>
        <taxon>Pseudomonadota</taxon>
        <taxon>Betaproteobacteria</taxon>
        <taxon>Burkholderiales</taxon>
        <taxon>Burkholderiaceae</taxon>
        <taxon>Paraburkholderia</taxon>
    </lineage>
</organism>
<feature type="domain" description="CusB-like beta-barrel" evidence="8">
    <location>
        <begin position="234"/>
        <end position="305"/>
    </location>
</feature>
<evidence type="ECO:0000259" key="7">
    <source>
        <dbReference type="Pfam" id="PF25917"/>
    </source>
</evidence>
<comment type="subcellular location">
    <subcellularLocation>
        <location evidence="1">Cell envelope</location>
    </subcellularLocation>
</comment>
<sequence>MSDQTTPHSVPPQRLLSFAGIAGALAALVILATGSAVRAKASHQLKDWTEAQAVPVVKTIEPIAPASGGALNLPGRLESFTDAPIYARVNGYLKSWRVDIGDHVKAGQVLASIDTPELDQQLLQAKADLASAQADAALAKTSAERWQALLSSDSVSRQEVDDRTQDFAQKKARVAAAQANVDRLVAMKAFATIVAPFDGVVTARNTDVGALIDAGSSSHAQLFSVSSVDRLRVYVHVPQSYAPMVKPGGTANFTVPEYPGQRFTANVVGLADAVNASSGTTLVQLQADNPGHRLMPGSFVTLHFALPALAGAMRIPASALIFDEQGLRVATLDAQGEVRFKPVAIQQDLGNAVDIGSGLAASDRVIDTPPDGLNEGDHVRVDGTDSAGNTGGTSDKAAHHG</sequence>
<keyword evidence="3" id="KW-0813">Transport</keyword>
<evidence type="ECO:0000256" key="5">
    <source>
        <dbReference type="SAM" id="Phobius"/>
    </source>
</evidence>
<dbReference type="Pfam" id="PF25876">
    <property type="entry name" value="HH_MFP_RND"/>
    <property type="match status" value="1"/>
</dbReference>
<protein>
    <submittedName>
        <fullName evidence="10">Multidrug resistance protein MdtA</fullName>
    </submittedName>
</protein>
<evidence type="ECO:0000259" key="6">
    <source>
        <dbReference type="Pfam" id="PF25876"/>
    </source>
</evidence>
<evidence type="ECO:0000256" key="1">
    <source>
        <dbReference type="ARBA" id="ARBA00004196"/>
    </source>
</evidence>
<dbReference type="GO" id="GO:0015562">
    <property type="term" value="F:efflux transmembrane transporter activity"/>
    <property type="evidence" value="ECO:0007669"/>
    <property type="project" value="TreeGrafter"/>
</dbReference>
<dbReference type="InterPro" id="IPR058625">
    <property type="entry name" value="MdtA-like_BSH"/>
</dbReference>
<dbReference type="RefSeq" id="WP_175110895.1">
    <property type="nucleotide sequence ID" value="NZ_CADIKF010000013.1"/>
</dbReference>
<dbReference type="Pfam" id="PF25954">
    <property type="entry name" value="Beta-barrel_RND_2"/>
    <property type="match status" value="1"/>
</dbReference>
<name>A0A6J5DN62_9BURK</name>
<dbReference type="InterPro" id="IPR058792">
    <property type="entry name" value="Beta-barrel_RND_2"/>
</dbReference>
<dbReference type="InterPro" id="IPR006143">
    <property type="entry name" value="RND_pump_MFP"/>
</dbReference>
<evidence type="ECO:0000256" key="4">
    <source>
        <dbReference type="SAM" id="MobiDB-lite"/>
    </source>
</evidence>
<dbReference type="PANTHER" id="PTHR30469:SF37">
    <property type="entry name" value="RAGD PROTEIN"/>
    <property type="match status" value="1"/>
</dbReference>
<dbReference type="Gene3D" id="2.40.50.100">
    <property type="match status" value="1"/>
</dbReference>
<dbReference type="FunFam" id="2.40.30.170:FF:000010">
    <property type="entry name" value="Efflux RND transporter periplasmic adaptor subunit"/>
    <property type="match status" value="1"/>
</dbReference>
<dbReference type="Gene3D" id="1.10.287.470">
    <property type="entry name" value="Helix hairpin bin"/>
    <property type="match status" value="1"/>
</dbReference>
<dbReference type="AlphaFoldDB" id="A0A6J5DN62"/>
<comment type="similarity">
    <text evidence="2">Belongs to the membrane fusion protein (MFP) (TC 8.A.1) family.</text>
</comment>
<proteinExistence type="inferred from homology"/>
<accession>A0A6J5DN62</accession>
<feature type="domain" description="Multidrug resistance protein MdtA-like C-terminal permuted SH3" evidence="9">
    <location>
        <begin position="313"/>
        <end position="366"/>
    </location>
</feature>
<evidence type="ECO:0000256" key="3">
    <source>
        <dbReference type="ARBA" id="ARBA00022448"/>
    </source>
</evidence>
<dbReference type="Pfam" id="PF25917">
    <property type="entry name" value="BSH_RND"/>
    <property type="match status" value="1"/>
</dbReference>
<gene>
    <name evidence="10" type="primary">mdtA_6</name>
    <name evidence="10" type="ORF">LMG29739_02162</name>
</gene>
<dbReference type="GO" id="GO:1990281">
    <property type="term" value="C:efflux pump complex"/>
    <property type="evidence" value="ECO:0007669"/>
    <property type="project" value="TreeGrafter"/>
</dbReference>
<feature type="region of interest" description="Disordered" evidence="4">
    <location>
        <begin position="364"/>
        <end position="401"/>
    </location>
</feature>
<evidence type="ECO:0000313" key="10">
    <source>
        <dbReference type="EMBL" id="CAB3755343.1"/>
    </source>
</evidence>
<evidence type="ECO:0000259" key="8">
    <source>
        <dbReference type="Pfam" id="PF25954"/>
    </source>
</evidence>
<keyword evidence="5" id="KW-0812">Transmembrane</keyword>
<dbReference type="InterPro" id="IPR058627">
    <property type="entry name" value="MdtA-like_C"/>
</dbReference>
<keyword evidence="5" id="KW-0472">Membrane</keyword>
<dbReference type="Gene3D" id="2.40.420.20">
    <property type="match status" value="1"/>
</dbReference>
<feature type="domain" description="Multidrug resistance protein MdtA-like barrel-sandwich hybrid" evidence="7">
    <location>
        <begin position="84"/>
        <end position="219"/>
    </location>
</feature>
<dbReference type="EMBL" id="CADIKF010000013">
    <property type="protein sequence ID" value="CAB3755343.1"/>
    <property type="molecule type" value="Genomic_DNA"/>
</dbReference>
<dbReference type="PANTHER" id="PTHR30469">
    <property type="entry name" value="MULTIDRUG RESISTANCE PROTEIN MDTA"/>
    <property type="match status" value="1"/>
</dbReference>
<evidence type="ECO:0000313" key="11">
    <source>
        <dbReference type="Proteomes" id="UP000494329"/>
    </source>
</evidence>
<keyword evidence="5" id="KW-1133">Transmembrane helix</keyword>
<dbReference type="Proteomes" id="UP000494329">
    <property type="component" value="Unassembled WGS sequence"/>
</dbReference>
<dbReference type="Gene3D" id="2.40.30.170">
    <property type="match status" value="1"/>
</dbReference>
<dbReference type="SUPFAM" id="SSF111369">
    <property type="entry name" value="HlyD-like secretion proteins"/>
    <property type="match status" value="1"/>
</dbReference>
<evidence type="ECO:0000256" key="2">
    <source>
        <dbReference type="ARBA" id="ARBA00009477"/>
    </source>
</evidence>
<dbReference type="InterPro" id="IPR058624">
    <property type="entry name" value="MdtA-like_HH"/>
</dbReference>
<dbReference type="Pfam" id="PF25967">
    <property type="entry name" value="RND-MFP_C"/>
    <property type="match status" value="1"/>
</dbReference>
<feature type="domain" description="Multidrug resistance protein MdtA-like alpha-helical hairpin" evidence="6">
    <location>
        <begin position="121"/>
        <end position="182"/>
    </location>
</feature>
<feature type="transmembrane region" description="Helical" evidence="5">
    <location>
        <begin position="15"/>
        <end position="37"/>
    </location>
</feature>
<dbReference type="NCBIfam" id="TIGR01730">
    <property type="entry name" value="RND_mfp"/>
    <property type="match status" value="1"/>
</dbReference>
<keyword evidence="11" id="KW-1185">Reference proteome</keyword>
<reference evidence="10 11" key="1">
    <citation type="submission" date="2020-04" db="EMBL/GenBank/DDBJ databases">
        <authorList>
            <person name="De Canck E."/>
        </authorList>
    </citation>
    <scope>NUCLEOTIDE SEQUENCE [LARGE SCALE GENOMIC DNA]</scope>
    <source>
        <strain evidence="10 11">LMG 29739</strain>
    </source>
</reference>
<evidence type="ECO:0000259" key="9">
    <source>
        <dbReference type="Pfam" id="PF25967"/>
    </source>
</evidence>